<dbReference type="Proteomes" id="UP001649381">
    <property type="component" value="Unassembled WGS sequence"/>
</dbReference>
<evidence type="ECO:0000256" key="2">
    <source>
        <dbReference type="ARBA" id="ARBA00023052"/>
    </source>
</evidence>
<evidence type="ECO:0000256" key="3">
    <source>
        <dbReference type="RuleBase" id="RU362132"/>
    </source>
</evidence>
<dbReference type="InterPro" id="IPR000399">
    <property type="entry name" value="TPP-bd_CS"/>
</dbReference>
<dbReference type="InterPro" id="IPR029061">
    <property type="entry name" value="THDP-binding"/>
</dbReference>
<feature type="domain" description="Thiamine pyrophosphate enzyme central" evidence="5">
    <location>
        <begin position="188"/>
        <end position="317"/>
    </location>
</feature>
<dbReference type="Pfam" id="PF02776">
    <property type="entry name" value="TPP_enzyme_N"/>
    <property type="match status" value="1"/>
</dbReference>
<accession>A0ABS9H5P4</accession>
<keyword evidence="8" id="KW-0808">Transferase</keyword>
<dbReference type="PROSITE" id="PS00187">
    <property type="entry name" value="TPP_ENZYMES"/>
    <property type="match status" value="1"/>
</dbReference>
<keyword evidence="9" id="KW-1185">Reference proteome</keyword>
<evidence type="ECO:0000256" key="4">
    <source>
        <dbReference type="SAM" id="Coils"/>
    </source>
</evidence>
<dbReference type="SUPFAM" id="SSF52467">
    <property type="entry name" value="DHS-like NAD/FAD-binding domain"/>
    <property type="match status" value="1"/>
</dbReference>
<dbReference type="InterPro" id="IPR012000">
    <property type="entry name" value="Thiamin_PyroP_enz_cen_dom"/>
</dbReference>
<dbReference type="InterPro" id="IPR011766">
    <property type="entry name" value="TPP_enzyme_TPP-bd"/>
</dbReference>
<dbReference type="SUPFAM" id="SSF52518">
    <property type="entry name" value="Thiamin diphosphate-binding fold (THDP-binding)"/>
    <property type="match status" value="2"/>
</dbReference>
<dbReference type="EMBL" id="JAKIJS010000002">
    <property type="protein sequence ID" value="MCF6139290.1"/>
    <property type="molecule type" value="Genomic_DNA"/>
</dbReference>
<name>A0ABS9H5P4_9BACL</name>
<feature type="domain" description="Thiamine pyrophosphate enzyme TPP-binding" evidence="6">
    <location>
        <begin position="380"/>
        <end position="526"/>
    </location>
</feature>
<dbReference type="PANTHER" id="PTHR18968:SF129">
    <property type="entry name" value="ACETOLACTATE SYNTHASE"/>
    <property type="match status" value="1"/>
</dbReference>
<sequence>MRVSELFVKCLENEGVEYIFGVPGEENIDFLDALKESDIEFITTRHETGAAFMAGYYGKLTGKPGVCLATLGPGATNLLTGVASANMDHSPLIAITGQAGMNRQHKQSHQYYDLVSMFKPVTKWNTSIRDQNIVPEVVRKAFQTATSEKPGAVHIELPEDISALKLDEGKPIQAPQNQTQSRASNPSIQHVSELLNQAKQPIIVAGNGVTRQHASDALLAFVEKLKAPITSTFMGKGAITWEHPQNLQTIGLQENDPVVRAIEECDIIIAVGFDMTEFPPSAWNPEGKKPIIHIDTAPAEIDAAYPVKESLVGDISTNLFLLTEKIEQRESMNEFYKELREELINELHANNEQLDYPMKPQKIVSDLREVMGEDDILISDVGSHKMWIARHYHCINPDTCLISNGFASMGVAVPGAIGAKLAKPHQNVVAVAGDGGFVMTAQELETMVRLNLPIVVVVLTDNRYGLIEKKQMNEFERSSNITFENPDFIQLAKAYGVEGLKVLRAEEFKPIMEEALKMGKPVLVDCPIDYKENFRISE</sequence>
<evidence type="ECO:0000259" key="7">
    <source>
        <dbReference type="Pfam" id="PF02776"/>
    </source>
</evidence>
<reference evidence="8 9" key="1">
    <citation type="submission" date="2022-01" db="EMBL/GenBank/DDBJ databases">
        <title>Alkalihalobacillus sp. EGI L200015, a novel bacterium isolated from a salt lake sediment.</title>
        <authorList>
            <person name="Gao L."/>
            <person name="Fang B.-Z."/>
            <person name="Li W.-J."/>
        </authorList>
    </citation>
    <scope>NUCLEOTIDE SEQUENCE [LARGE SCALE GENOMIC DNA]</scope>
    <source>
        <strain evidence="8 9">KCTC 12718</strain>
    </source>
</reference>
<evidence type="ECO:0000259" key="5">
    <source>
        <dbReference type="Pfam" id="PF00205"/>
    </source>
</evidence>
<organism evidence="8 9">
    <name type="scientific">Pseudalkalibacillus berkeleyi</name>
    <dbReference type="NCBI Taxonomy" id="1069813"/>
    <lineage>
        <taxon>Bacteria</taxon>
        <taxon>Bacillati</taxon>
        <taxon>Bacillota</taxon>
        <taxon>Bacilli</taxon>
        <taxon>Bacillales</taxon>
        <taxon>Fictibacillaceae</taxon>
        <taxon>Pseudalkalibacillus</taxon>
    </lineage>
</organism>
<keyword evidence="2 3" id="KW-0786">Thiamine pyrophosphate</keyword>
<proteinExistence type="inferred from homology"/>
<dbReference type="NCBIfam" id="NF006187">
    <property type="entry name" value="PRK08322.1"/>
    <property type="match status" value="1"/>
</dbReference>
<dbReference type="Pfam" id="PF00205">
    <property type="entry name" value="TPP_enzyme_M"/>
    <property type="match status" value="1"/>
</dbReference>
<dbReference type="InterPro" id="IPR045229">
    <property type="entry name" value="TPP_enz"/>
</dbReference>
<dbReference type="Gene3D" id="3.40.50.970">
    <property type="match status" value="2"/>
</dbReference>
<evidence type="ECO:0000313" key="8">
    <source>
        <dbReference type="EMBL" id="MCF6139290.1"/>
    </source>
</evidence>
<feature type="coiled-coil region" evidence="4">
    <location>
        <begin position="322"/>
        <end position="353"/>
    </location>
</feature>
<dbReference type="Pfam" id="PF02775">
    <property type="entry name" value="TPP_enzyme_C"/>
    <property type="match status" value="1"/>
</dbReference>
<dbReference type="InterPro" id="IPR029035">
    <property type="entry name" value="DHS-like_NAD/FAD-binding_dom"/>
</dbReference>
<dbReference type="PANTHER" id="PTHR18968">
    <property type="entry name" value="THIAMINE PYROPHOSPHATE ENZYMES"/>
    <property type="match status" value="1"/>
</dbReference>
<dbReference type="InterPro" id="IPR012001">
    <property type="entry name" value="Thiamin_PyroP_enz_TPP-bd_dom"/>
</dbReference>
<protein>
    <submittedName>
        <fullName evidence="8">Acetolactate synthase large subunit</fullName>
        <ecNumber evidence="8">2.2.1.6</ecNumber>
    </submittedName>
</protein>
<dbReference type="EC" id="2.2.1.6" evidence="8"/>
<dbReference type="Gene3D" id="3.40.50.1220">
    <property type="entry name" value="TPP-binding domain"/>
    <property type="match status" value="1"/>
</dbReference>
<comment type="similarity">
    <text evidence="1 3">Belongs to the TPP enzyme family.</text>
</comment>
<feature type="domain" description="Thiamine pyrophosphate enzyme N-terminal TPP-binding" evidence="7">
    <location>
        <begin position="1"/>
        <end position="114"/>
    </location>
</feature>
<dbReference type="CDD" id="cd07035">
    <property type="entry name" value="TPP_PYR_POX_like"/>
    <property type="match status" value="1"/>
</dbReference>
<keyword evidence="4" id="KW-0175">Coiled coil</keyword>
<dbReference type="RefSeq" id="WP_236338054.1">
    <property type="nucleotide sequence ID" value="NZ_JAKIJS010000002.1"/>
</dbReference>
<gene>
    <name evidence="8" type="ORF">L2716_16255</name>
</gene>
<comment type="caution">
    <text evidence="8">The sequence shown here is derived from an EMBL/GenBank/DDBJ whole genome shotgun (WGS) entry which is preliminary data.</text>
</comment>
<evidence type="ECO:0000259" key="6">
    <source>
        <dbReference type="Pfam" id="PF02775"/>
    </source>
</evidence>
<evidence type="ECO:0000313" key="9">
    <source>
        <dbReference type="Proteomes" id="UP001649381"/>
    </source>
</evidence>
<evidence type="ECO:0000256" key="1">
    <source>
        <dbReference type="ARBA" id="ARBA00007812"/>
    </source>
</evidence>
<dbReference type="NCBIfam" id="NF006378">
    <property type="entry name" value="PRK08617.1"/>
    <property type="match status" value="1"/>
</dbReference>
<dbReference type="GO" id="GO:0003984">
    <property type="term" value="F:acetolactate synthase activity"/>
    <property type="evidence" value="ECO:0007669"/>
    <property type="project" value="UniProtKB-EC"/>
</dbReference>